<reference evidence="1 2" key="1">
    <citation type="journal article" date="2012" name="Genome Biol.">
        <title>Genome and low-iron response of an oceanic diatom adapted to chronic iron limitation.</title>
        <authorList>
            <person name="Lommer M."/>
            <person name="Specht M."/>
            <person name="Roy A.S."/>
            <person name="Kraemer L."/>
            <person name="Andreson R."/>
            <person name="Gutowska M.A."/>
            <person name="Wolf J."/>
            <person name="Bergner S.V."/>
            <person name="Schilhabel M.B."/>
            <person name="Klostermeier U.C."/>
            <person name="Beiko R.G."/>
            <person name="Rosenstiel P."/>
            <person name="Hippler M."/>
            <person name="Laroche J."/>
        </authorList>
    </citation>
    <scope>NUCLEOTIDE SEQUENCE [LARGE SCALE GENOMIC DNA]</scope>
    <source>
        <strain evidence="1 2">CCMP1005</strain>
    </source>
</reference>
<keyword evidence="2" id="KW-1185">Reference proteome</keyword>
<dbReference type="Proteomes" id="UP000266841">
    <property type="component" value="Unassembled WGS sequence"/>
</dbReference>
<evidence type="ECO:0000313" key="1">
    <source>
        <dbReference type="EMBL" id="EJK56859.1"/>
    </source>
</evidence>
<name>K0RWM3_THAOC</name>
<proteinExistence type="predicted"/>
<protein>
    <submittedName>
        <fullName evidence="1">Uncharacterized protein</fullName>
    </submittedName>
</protein>
<dbReference type="AlphaFoldDB" id="K0RWM3"/>
<gene>
    <name evidence="1" type="ORF">THAOC_23166</name>
</gene>
<sequence length="153" mass="16426">MGAAEAARVPSLADDLARANCAGLLHSGHVLQSGNDSSVKVGIADAEFLDGRVAGGQYEHRAVVLRRVADQPLVGRGGMLYAKEVDVEDCALRQSCVLFITPRGKPQWSGSRGKLRDRFDDENTIEAVQAEEDCDCTRGNPSRKLAAVGYISR</sequence>
<organism evidence="1 2">
    <name type="scientific">Thalassiosira oceanica</name>
    <name type="common">Marine diatom</name>
    <dbReference type="NCBI Taxonomy" id="159749"/>
    <lineage>
        <taxon>Eukaryota</taxon>
        <taxon>Sar</taxon>
        <taxon>Stramenopiles</taxon>
        <taxon>Ochrophyta</taxon>
        <taxon>Bacillariophyta</taxon>
        <taxon>Coscinodiscophyceae</taxon>
        <taxon>Thalassiosirophycidae</taxon>
        <taxon>Thalassiosirales</taxon>
        <taxon>Thalassiosiraceae</taxon>
        <taxon>Thalassiosira</taxon>
    </lineage>
</organism>
<comment type="caution">
    <text evidence="1">The sequence shown here is derived from an EMBL/GenBank/DDBJ whole genome shotgun (WGS) entry which is preliminary data.</text>
</comment>
<evidence type="ECO:0000313" key="2">
    <source>
        <dbReference type="Proteomes" id="UP000266841"/>
    </source>
</evidence>
<dbReference type="EMBL" id="AGNL01030296">
    <property type="protein sequence ID" value="EJK56859.1"/>
    <property type="molecule type" value="Genomic_DNA"/>
</dbReference>
<accession>K0RWM3</accession>